<organism evidence="1 2">
    <name type="scientific">Zobellia amurskyensis</name>
    <dbReference type="NCBI Taxonomy" id="248905"/>
    <lineage>
        <taxon>Bacteria</taxon>
        <taxon>Pseudomonadati</taxon>
        <taxon>Bacteroidota</taxon>
        <taxon>Flavobacteriia</taxon>
        <taxon>Flavobacteriales</taxon>
        <taxon>Flavobacteriaceae</taxon>
        <taxon>Zobellia</taxon>
    </lineage>
</organism>
<dbReference type="AlphaFoldDB" id="A0A7X2ZS75"/>
<dbReference type="OrthoDB" id="9814490at2"/>
<evidence type="ECO:0000313" key="1">
    <source>
        <dbReference type="EMBL" id="MUH35437.1"/>
    </source>
</evidence>
<sequence>MITSKKELLFYITADRILSGVSPKKGVRERLQDIISPNDILKYLKAMRTVAYCVNTKKKGTFLYYYNLRLFNKLGARLGFSIGYNVFGYGLLIPHYGTIVVNSGTRAGNFCVLHTSTCIGGSGKSIGNGLYLASGSQIMGGKVELGNNVSIAASSMVNKSFKESNILLAGLPAVLKKETHAWYKRDGESYERRVESIQKLKKEMNI</sequence>
<protein>
    <submittedName>
        <fullName evidence="1">Serine acetyltransferase</fullName>
    </submittedName>
</protein>
<dbReference type="RefSeq" id="WP_155599262.1">
    <property type="nucleotide sequence ID" value="NZ_RCNR01000008.1"/>
</dbReference>
<dbReference type="EMBL" id="RCNR01000008">
    <property type="protein sequence ID" value="MUH35437.1"/>
    <property type="molecule type" value="Genomic_DNA"/>
</dbReference>
<dbReference type="Proteomes" id="UP000540519">
    <property type="component" value="Unassembled WGS sequence"/>
</dbReference>
<keyword evidence="2" id="KW-1185">Reference proteome</keyword>
<dbReference type="GO" id="GO:0016740">
    <property type="term" value="F:transferase activity"/>
    <property type="evidence" value="ECO:0007669"/>
    <property type="project" value="UniProtKB-KW"/>
</dbReference>
<accession>A0A7X2ZS75</accession>
<proteinExistence type="predicted"/>
<comment type="caution">
    <text evidence="1">The sequence shown here is derived from an EMBL/GenBank/DDBJ whole genome shotgun (WGS) entry which is preliminary data.</text>
</comment>
<reference evidence="1 2" key="1">
    <citation type="journal article" date="2019" name="Mar. Drugs">
        <title>Comparative Genomics and CAZyme Genome Repertoires of Marine Zobellia amurskyensis KMM 3526(T) and Zobellia laminariae KMM 3676(T).</title>
        <authorList>
            <person name="Chernysheva N."/>
            <person name="Bystritskaya E."/>
            <person name="Stenkova A."/>
            <person name="Golovkin I."/>
            <person name="Nedashkovskaya O."/>
            <person name="Isaeva M."/>
        </authorList>
    </citation>
    <scope>NUCLEOTIDE SEQUENCE [LARGE SCALE GENOMIC DNA]</scope>
    <source>
        <strain evidence="1 2">KMM 3526</strain>
    </source>
</reference>
<dbReference type="Gene3D" id="2.160.10.10">
    <property type="entry name" value="Hexapeptide repeat proteins"/>
    <property type="match status" value="1"/>
</dbReference>
<gene>
    <name evidence="1" type="ORF">D9O36_06265</name>
</gene>
<keyword evidence="1" id="KW-0808">Transferase</keyword>
<evidence type="ECO:0000313" key="2">
    <source>
        <dbReference type="Proteomes" id="UP000540519"/>
    </source>
</evidence>
<name>A0A7X2ZS75_9FLAO</name>
<dbReference type="InterPro" id="IPR011004">
    <property type="entry name" value="Trimer_LpxA-like_sf"/>
</dbReference>
<dbReference type="SUPFAM" id="SSF51161">
    <property type="entry name" value="Trimeric LpxA-like enzymes"/>
    <property type="match status" value="1"/>
</dbReference>